<dbReference type="EMBL" id="CP073346">
    <property type="protein sequence ID" value="UTW08344.1"/>
    <property type="molecule type" value="Genomic_DNA"/>
</dbReference>
<organism evidence="1 2">
    <name type="scientific">Pseudomonas benzenivorans</name>
    <dbReference type="NCBI Taxonomy" id="556533"/>
    <lineage>
        <taxon>Bacteria</taxon>
        <taxon>Pseudomonadati</taxon>
        <taxon>Pseudomonadota</taxon>
        <taxon>Gammaproteobacteria</taxon>
        <taxon>Pseudomonadales</taxon>
        <taxon>Pseudomonadaceae</taxon>
        <taxon>Pseudomonas</taxon>
    </lineage>
</organism>
<evidence type="ECO:0000313" key="1">
    <source>
        <dbReference type="EMBL" id="UTW08344.1"/>
    </source>
</evidence>
<gene>
    <name evidence="1" type="ORF">KDW96_03185</name>
</gene>
<accession>A0ABY5HAD1</accession>
<dbReference type="Proteomes" id="UP001059672">
    <property type="component" value="Chromosome"/>
</dbReference>
<reference evidence="1" key="1">
    <citation type="submission" date="2021-04" db="EMBL/GenBank/DDBJ databases">
        <title>Oceanospirillales bacteria with DddD are important DMSP degraders in coastal seawater.</title>
        <authorList>
            <person name="Liu J."/>
        </authorList>
    </citation>
    <scope>NUCLEOTIDE SEQUENCE</scope>
    <source>
        <strain evidence="1">D13-4</strain>
    </source>
</reference>
<name>A0ABY5HAD1_9PSED</name>
<dbReference type="RefSeq" id="WP_255838969.1">
    <property type="nucleotide sequence ID" value="NZ_CP073346.1"/>
</dbReference>
<protein>
    <submittedName>
        <fullName evidence="1">Uncharacterized protein</fullName>
    </submittedName>
</protein>
<evidence type="ECO:0000313" key="2">
    <source>
        <dbReference type="Proteomes" id="UP001059672"/>
    </source>
</evidence>
<keyword evidence="2" id="KW-1185">Reference proteome</keyword>
<sequence length="401" mass="45305">MARLGDNAQSPGQRNLWASRLAERDAEASQIEIAQLPPAEHRVWSGSAHRRKLENCRAGQVQRLTDDPDAFTHAIQAAQVPDDYREWARALGLNPLLKPAFRQGIAAWQRAAAAATAPEDSPHWLSYAPLPSVSTSSPDALGVDALGLPQASAAQLEALFARHAPHLRIEQGGHSDRIGSPYFAVDGRRAFNAEQARLYRHTGWSQINGRWHLQLVYQLWFDQRPRPHALDLYGGELDGLIWRVTLDRNGNALLYDSIHPCGCWHSFYLPRHSPLHFQQPEDEEARLVRRLKIDGRQAPTLWLSAGTHALRWVDGRRSPYPPLSYQQNDLDQLRRLPHPNGQRSLYGADGLVPGSQRLERWLLWPSGVISPGAMRQWGHHATAFIGRAHFDDPLLLQRYFH</sequence>
<proteinExistence type="predicted"/>